<comment type="caution">
    <text evidence="1">The sequence shown here is derived from an EMBL/GenBank/DDBJ whole genome shotgun (WGS) entry which is preliminary data.</text>
</comment>
<dbReference type="OrthoDB" id="3797628at2759"/>
<dbReference type="EMBL" id="JAINUF010000014">
    <property type="protein sequence ID" value="KAJ8342693.1"/>
    <property type="molecule type" value="Genomic_DNA"/>
</dbReference>
<evidence type="ECO:0000313" key="1">
    <source>
        <dbReference type="EMBL" id="KAJ8342693.1"/>
    </source>
</evidence>
<dbReference type="Proteomes" id="UP001152622">
    <property type="component" value="Chromosome 14"/>
</dbReference>
<name>A0A9Q1EPV9_SYNKA</name>
<dbReference type="AlphaFoldDB" id="A0A9Q1EPV9"/>
<keyword evidence="2" id="KW-1185">Reference proteome</keyword>
<accession>A0A9Q1EPV9</accession>
<sequence>MLESPGYQLERLHTEVMSLCSRIELIPCNQAKDRLAQSVFYSFTLEVKHLPLVGEWLRMTLENREELKLNGINRALFVISKHLQTGT</sequence>
<proteinExistence type="predicted"/>
<protein>
    <submittedName>
        <fullName evidence="1">Uncharacterized protein</fullName>
    </submittedName>
</protein>
<evidence type="ECO:0000313" key="2">
    <source>
        <dbReference type="Proteomes" id="UP001152622"/>
    </source>
</evidence>
<organism evidence="1 2">
    <name type="scientific">Synaphobranchus kaupii</name>
    <name type="common">Kaup's arrowtooth eel</name>
    <dbReference type="NCBI Taxonomy" id="118154"/>
    <lineage>
        <taxon>Eukaryota</taxon>
        <taxon>Metazoa</taxon>
        <taxon>Chordata</taxon>
        <taxon>Craniata</taxon>
        <taxon>Vertebrata</taxon>
        <taxon>Euteleostomi</taxon>
        <taxon>Actinopterygii</taxon>
        <taxon>Neopterygii</taxon>
        <taxon>Teleostei</taxon>
        <taxon>Anguilliformes</taxon>
        <taxon>Synaphobranchidae</taxon>
        <taxon>Synaphobranchus</taxon>
    </lineage>
</organism>
<reference evidence="1" key="1">
    <citation type="journal article" date="2023" name="Science">
        <title>Genome structures resolve the early diversification of teleost fishes.</title>
        <authorList>
            <person name="Parey E."/>
            <person name="Louis A."/>
            <person name="Montfort J."/>
            <person name="Bouchez O."/>
            <person name="Roques C."/>
            <person name="Iampietro C."/>
            <person name="Lluch J."/>
            <person name="Castinel A."/>
            <person name="Donnadieu C."/>
            <person name="Desvignes T."/>
            <person name="Floi Bucao C."/>
            <person name="Jouanno E."/>
            <person name="Wen M."/>
            <person name="Mejri S."/>
            <person name="Dirks R."/>
            <person name="Jansen H."/>
            <person name="Henkel C."/>
            <person name="Chen W.J."/>
            <person name="Zahm M."/>
            <person name="Cabau C."/>
            <person name="Klopp C."/>
            <person name="Thompson A.W."/>
            <person name="Robinson-Rechavi M."/>
            <person name="Braasch I."/>
            <person name="Lecointre G."/>
            <person name="Bobe J."/>
            <person name="Postlethwait J.H."/>
            <person name="Berthelot C."/>
            <person name="Roest Crollius H."/>
            <person name="Guiguen Y."/>
        </authorList>
    </citation>
    <scope>NUCLEOTIDE SEQUENCE</scope>
    <source>
        <strain evidence="1">WJC10195</strain>
    </source>
</reference>
<gene>
    <name evidence="1" type="ORF">SKAU_G00326210</name>
</gene>